<accession>A0ABR1EPX9</accession>
<dbReference type="EMBL" id="JAVFWL010000006">
    <property type="protein sequence ID" value="KAK6763936.1"/>
    <property type="molecule type" value="Genomic_DNA"/>
</dbReference>
<evidence type="ECO:0000313" key="2">
    <source>
        <dbReference type="Proteomes" id="UP001303046"/>
    </source>
</evidence>
<name>A0ABR1EPX9_NECAM</name>
<protein>
    <submittedName>
        <fullName evidence="1">Uncharacterized protein</fullName>
    </submittedName>
</protein>
<proteinExistence type="predicted"/>
<organism evidence="1 2">
    <name type="scientific">Necator americanus</name>
    <name type="common">Human hookworm</name>
    <dbReference type="NCBI Taxonomy" id="51031"/>
    <lineage>
        <taxon>Eukaryota</taxon>
        <taxon>Metazoa</taxon>
        <taxon>Ecdysozoa</taxon>
        <taxon>Nematoda</taxon>
        <taxon>Chromadorea</taxon>
        <taxon>Rhabditida</taxon>
        <taxon>Rhabditina</taxon>
        <taxon>Rhabditomorpha</taxon>
        <taxon>Strongyloidea</taxon>
        <taxon>Ancylostomatidae</taxon>
        <taxon>Bunostominae</taxon>
        <taxon>Necator</taxon>
    </lineage>
</organism>
<dbReference type="Proteomes" id="UP001303046">
    <property type="component" value="Unassembled WGS sequence"/>
</dbReference>
<evidence type="ECO:0000313" key="1">
    <source>
        <dbReference type="EMBL" id="KAK6763936.1"/>
    </source>
</evidence>
<keyword evidence="2" id="KW-1185">Reference proteome</keyword>
<sequence>MGDLAAPATVMEKLDCVERKLFSRLLGYFWPLVCHNEELYSEVGMLYRRMTRVKRQHLVRPSEVVTEYRLRSFGLIMRRPLDHLVRVVLRMLPDANWEIP</sequence>
<comment type="caution">
    <text evidence="1">The sequence shown here is derived from an EMBL/GenBank/DDBJ whole genome shotgun (WGS) entry which is preliminary data.</text>
</comment>
<gene>
    <name evidence="1" type="primary">Necator_chrX.g24486</name>
    <name evidence="1" type="ORF">RB195_024321</name>
</gene>
<reference evidence="1 2" key="1">
    <citation type="submission" date="2023-08" db="EMBL/GenBank/DDBJ databases">
        <title>A Necator americanus chromosomal reference genome.</title>
        <authorList>
            <person name="Ilik V."/>
            <person name="Petrzelkova K.J."/>
            <person name="Pardy F."/>
            <person name="Fuh T."/>
            <person name="Niatou-Singa F.S."/>
            <person name="Gouil Q."/>
            <person name="Baker L."/>
            <person name="Ritchie M.E."/>
            <person name="Jex A.R."/>
            <person name="Gazzola D."/>
            <person name="Li H."/>
            <person name="Toshio Fujiwara R."/>
            <person name="Zhan B."/>
            <person name="Aroian R.V."/>
            <person name="Pafco B."/>
            <person name="Schwarz E.M."/>
        </authorList>
    </citation>
    <scope>NUCLEOTIDE SEQUENCE [LARGE SCALE GENOMIC DNA]</scope>
    <source>
        <strain evidence="1 2">Aroian</strain>
        <tissue evidence="1">Whole animal</tissue>
    </source>
</reference>